<dbReference type="AlphaFoldDB" id="A0A382T4N1"/>
<sequence>DPDRAVALRNQYEAVNPGYHMNKKY</sequence>
<accession>A0A382T4N1</accession>
<protein>
    <submittedName>
        <fullName evidence="1">Uncharacterized protein</fullName>
    </submittedName>
</protein>
<organism evidence="1">
    <name type="scientific">marine metagenome</name>
    <dbReference type="NCBI Taxonomy" id="408172"/>
    <lineage>
        <taxon>unclassified sequences</taxon>
        <taxon>metagenomes</taxon>
        <taxon>ecological metagenomes</taxon>
    </lineage>
</organism>
<dbReference type="EMBL" id="UINC01133904">
    <property type="protein sequence ID" value="SVD17114.1"/>
    <property type="molecule type" value="Genomic_DNA"/>
</dbReference>
<feature type="non-terminal residue" evidence="1">
    <location>
        <position position="1"/>
    </location>
</feature>
<evidence type="ECO:0000313" key="1">
    <source>
        <dbReference type="EMBL" id="SVD17114.1"/>
    </source>
</evidence>
<name>A0A382T4N1_9ZZZZ</name>
<dbReference type="SUPFAM" id="SSF142906">
    <property type="entry name" value="YjbR-like"/>
    <property type="match status" value="1"/>
</dbReference>
<reference evidence="1" key="1">
    <citation type="submission" date="2018-05" db="EMBL/GenBank/DDBJ databases">
        <authorList>
            <person name="Lanie J.A."/>
            <person name="Ng W.-L."/>
            <person name="Kazmierczak K.M."/>
            <person name="Andrzejewski T.M."/>
            <person name="Davidsen T.M."/>
            <person name="Wayne K.J."/>
            <person name="Tettelin H."/>
            <person name="Glass J.I."/>
            <person name="Rusch D."/>
            <person name="Podicherti R."/>
            <person name="Tsui H.-C.T."/>
            <person name="Winkler M.E."/>
        </authorList>
    </citation>
    <scope>NUCLEOTIDE SEQUENCE</scope>
</reference>
<dbReference type="Gene3D" id="3.90.1150.30">
    <property type="match status" value="1"/>
</dbReference>
<proteinExistence type="predicted"/>
<dbReference type="InterPro" id="IPR038056">
    <property type="entry name" value="YjbR-like_sf"/>
</dbReference>
<gene>
    <name evidence="1" type="ORF">METZ01_LOCUS369968</name>
</gene>